<evidence type="ECO:0000259" key="4">
    <source>
        <dbReference type="PROSITE" id="PS50949"/>
    </source>
</evidence>
<dbReference type="SUPFAM" id="SSF46785">
    <property type="entry name" value="Winged helix' DNA-binding domain"/>
    <property type="match status" value="1"/>
</dbReference>
<keyword evidence="6" id="KW-1185">Reference proteome</keyword>
<evidence type="ECO:0000256" key="3">
    <source>
        <dbReference type="ARBA" id="ARBA00023163"/>
    </source>
</evidence>
<proteinExistence type="predicted"/>
<evidence type="ECO:0000313" key="6">
    <source>
        <dbReference type="Proteomes" id="UP001597383"/>
    </source>
</evidence>
<reference evidence="6" key="1">
    <citation type="journal article" date="2019" name="Int. J. Syst. Evol. Microbiol.">
        <title>The Global Catalogue of Microorganisms (GCM) 10K type strain sequencing project: providing services to taxonomists for standard genome sequencing and annotation.</title>
        <authorList>
            <consortium name="The Broad Institute Genomics Platform"/>
            <consortium name="The Broad Institute Genome Sequencing Center for Infectious Disease"/>
            <person name="Wu L."/>
            <person name="Ma J."/>
        </authorList>
    </citation>
    <scope>NUCLEOTIDE SEQUENCE [LARGE SCALE GENOMIC DNA]</scope>
    <source>
        <strain evidence="6">R28</strain>
    </source>
</reference>
<dbReference type="Pfam" id="PF00392">
    <property type="entry name" value="GntR"/>
    <property type="match status" value="1"/>
</dbReference>
<evidence type="ECO:0000256" key="1">
    <source>
        <dbReference type="ARBA" id="ARBA00023015"/>
    </source>
</evidence>
<dbReference type="EMBL" id="JBHUHQ010000002">
    <property type="protein sequence ID" value="MFD2043094.1"/>
    <property type="molecule type" value="Genomic_DNA"/>
</dbReference>
<evidence type="ECO:0000256" key="2">
    <source>
        <dbReference type="ARBA" id="ARBA00023125"/>
    </source>
</evidence>
<dbReference type="PANTHER" id="PTHR43537:SF24">
    <property type="entry name" value="GLUCONATE OPERON TRANSCRIPTIONAL REPRESSOR"/>
    <property type="match status" value="1"/>
</dbReference>
<comment type="caution">
    <text evidence="5">The sequence shown here is derived from an EMBL/GenBank/DDBJ whole genome shotgun (WGS) entry which is preliminary data.</text>
</comment>
<keyword evidence="2" id="KW-0238">DNA-binding</keyword>
<dbReference type="SUPFAM" id="SSF48008">
    <property type="entry name" value="GntR ligand-binding domain-like"/>
    <property type="match status" value="1"/>
</dbReference>
<dbReference type="Pfam" id="PF07729">
    <property type="entry name" value="FCD"/>
    <property type="match status" value="1"/>
</dbReference>
<dbReference type="InterPro" id="IPR011711">
    <property type="entry name" value="GntR_C"/>
</dbReference>
<dbReference type="InterPro" id="IPR000524">
    <property type="entry name" value="Tscrpt_reg_HTH_GntR"/>
</dbReference>
<keyword evidence="3" id="KW-0804">Transcription</keyword>
<dbReference type="SMART" id="SM00895">
    <property type="entry name" value="FCD"/>
    <property type="match status" value="1"/>
</dbReference>
<dbReference type="PROSITE" id="PS50949">
    <property type="entry name" value="HTH_GNTR"/>
    <property type="match status" value="1"/>
</dbReference>
<accession>A0ABW4VVA2</accession>
<dbReference type="InterPro" id="IPR036388">
    <property type="entry name" value="WH-like_DNA-bd_sf"/>
</dbReference>
<dbReference type="Proteomes" id="UP001597383">
    <property type="component" value="Unassembled WGS sequence"/>
</dbReference>
<dbReference type="CDD" id="cd07377">
    <property type="entry name" value="WHTH_GntR"/>
    <property type="match status" value="1"/>
</dbReference>
<keyword evidence="1" id="KW-0805">Transcription regulation</keyword>
<organism evidence="5 6">
    <name type="scientific">Ornithinibacillus salinisoli</name>
    <dbReference type="NCBI Taxonomy" id="1848459"/>
    <lineage>
        <taxon>Bacteria</taxon>
        <taxon>Bacillati</taxon>
        <taxon>Bacillota</taxon>
        <taxon>Bacilli</taxon>
        <taxon>Bacillales</taxon>
        <taxon>Bacillaceae</taxon>
        <taxon>Ornithinibacillus</taxon>
    </lineage>
</organism>
<dbReference type="PANTHER" id="PTHR43537">
    <property type="entry name" value="TRANSCRIPTIONAL REGULATOR, GNTR FAMILY"/>
    <property type="match status" value="1"/>
</dbReference>
<dbReference type="Gene3D" id="1.20.120.530">
    <property type="entry name" value="GntR ligand-binding domain-like"/>
    <property type="match status" value="1"/>
</dbReference>
<dbReference type="InterPro" id="IPR036390">
    <property type="entry name" value="WH_DNA-bd_sf"/>
</dbReference>
<gene>
    <name evidence="5" type="ORF">ACFSJF_02060</name>
</gene>
<dbReference type="Gene3D" id="1.10.10.10">
    <property type="entry name" value="Winged helix-like DNA-binding domain superfamily/Winged helix DNA-binding domain"/>
    <property type="match status" value="1"/>
</dbReference>
<evidence type="ECO:0000313" key="5">
    <source>
        <dbReference type="EMBL" id="MFD2043094.1"/>
    </source>
</evidence>
<feature type="domain" description="HTH gntR-type" evidence="4">
    <location>
        <begin position="4"/>
        <end position="71"/>
    </location>
</feature>
<name>A0ABW4VVA2_9BACI</name>
<dbReference type="InterPro" id="IPR008920">
    <property type="entry name" value="TF_FadR/GntR_C"/>
</dbReference>
<protein>
    <submittedName>
        <fullName evidence="5">GntR family transcriptional regulator</fullName>
    </submittedName>
</protein>
<dbReference type="RefSeq" id="WP_377554905.1">
    <property type="nucleotide sequence ID" value="NZ_JBHUHQ010000002.1"/>
</dbReference>
<sequence>MTKQSMKEYVYQTLKTAIYKQKLAPGQKLVENDISESLSISRTPIRQAFLKLQEEGFLTILPNKGAQVINPTVEEIAQAFTHRNQLELLASNNIMEWVTSDDIAKLKELIQLEKESYLQSDFLAYMDMNKAFHTTLIRGCNNRFLKNNTIKMINQTHIYLALYDHFYHNISHQKKDTRGSNEHQMLVDYLIQKDQSSFSSLLATHISTTIDEYKTRVKSFHQASELFS</sequence>
<dbReference type="SMART" id="SM00345">
    <property type="entry name" value="HTH_GNTR"/>
    <property type="match status" value="1"/>
</dbReference>